<organism evidence="2 3">
    <name type="scientific">Chthoniobacter flavus Ellin428</name>
    <dbReference type="NCBI Taxonomy" id="497964"/>
    <lineage>
        <taxon>Bacteria</taxon>
        <taxon>Pseudomonadati</taxon>
        <taxon>Verrucomicrobiota</taxon>
        <taxon>Spartobacteria</taxon>
        <taxon>Chthoniobacterales</taxon>
        <taxon>Chthoniobacteraceae</taxon>
        <taxon>Chthoniobacter</taxon>
    </lineage>
</organism>
<reference evidence="2 3" key="1">
    <citation type="journal article" date="2011" name="J. Bacteriol.">
        <title>Genome sequence of Chthoniobacter flavus Ellin428, an aerobic heterotrophic soil bacterium.</title>
        <authorList>
            <person name="Kant R."/>
            <person name="van Passel M.W."/>
            <person name="Palva A."/>
            <person name="Lucas S."/>
            <person name="Lapidus A."/>
            <person name="Glavina Del Rio T."/>
            <person name="Dalin E."/>
            <person name="Tice H."/>
            <person name="Bruce D."/>
            <person name="Goodwin L."/>
            <person name="Pitluck S."/>
            <person name="Larimer F.W."/>
            <person name="Land M.L."/>
            <person name="Hauser L."/>
            <person name="Sangwan P."/>
            <person name="de Vos W.M."/>
            <person name="Janssen P.H."/>
            <person name="Smidt H."/>
        </authorList>
    </citation>
    <scope>NUCLEOTIDE SEQUENCE [LARGE SCALE GENOMIC DNA]</scope>
    <source>
        <strain evidence="2 3">Ellin428</strain>
    </source>
</reference>
<dbReference type="InParanoid" id="B4D5T8"/>
<name>B4D5T8_9BACT</name>
<dbReference type="STRING" id="497964.CfE428DRAFT_4277"/>
<dbReference type="AlphaFoldDB" id="B4D5T8"/>
<gene>
    <name evidence="2" type="ORF">CfE428DRAFT_4277</name>
</gene>
<keyword evidence="1" id="KW-0732">Signal</keyword>
<proteinExistence type="predicted"/>
<protein>
    <recommendedName>
        <fullName evidence="4">Lipoprotein</fullName>
    </recommendedName>
</protein>
<keyword evidence="3" id="KW-1185">Reference proteome</keyword>
<feature type="chain" id="PRO_5002800562" description="Lipoprotein" evidence="1">
    <location>
        <begin position="19"/>
        <end position="204"/>
    </location>
</feature>
<comment type="caution">
    <text evidence="2">The sequence shown here is derived from an EMBL/GenBank/DDBJ whole genome shotgun (WGS) entry which is preliminary data.</text>
</comment>
<dbReference type="EMBL" id="ABVL01000014">
    <property type="protein sequence ID" value="EDY18141.1"/>
    <property type="molecule type" value="Genomic_DNA"/>
</dbReference>
<dbReference type="RefSeq" id="WP_006981601.1">
    <property type="nucleotide sequence ID" value="NZ_ABVL01000014.1"/>
</dbReference>
<feature type="signal peptide" evidence="1">
    <location>
        <begin position="1"/>
        <end position="18"/>
    </location>
</feature>
<sequence>MNIRLVPALLAAASLLLASCLPESKNPLSTPSTSTVDGRLGGVYVQKREKKDDDLSTWHFHYRETNVRGRISVTPWLEVLNLEHRRGDGLKGTTYRALTTHLGVHDYISFMEVGDAVSKDHASLYGFARYEVNWSGDIQVWFANSDFLAQAIKSGKLHGTVRSDSTGKNVLLTDSTERLAAFVAASDPARLFGGKPLIFYRLTR</sequence>
<dbReference type="Proteomes" id="UP000005824">
    <property type="component" value="Unassembled WGS sequence"/>
</dbReference>
<evidence type="ECO:0000256" key="1">
    <source>
        <dbReference type="SAM" id="SignalP"/>
    </source>
</evidence>
<evidence type="ECO:0000313" key="3">
    <source>
        <dbReference type="Proteomes" id="UP000005824"/>
    </source>
</evidence>
<accession>B4D5T8</accession>
<dbReference type="PROSITE" id="PS51257">
    <property type="entry name" value="PROKAR_LIPOPROTEIN"/>
    <property type="match status" value="1"/>
</dbReference>
<evidence type="ECO:0000313" key="2">
    <source>
        <dbReference type="EMBL" id="EDY18141.1"/>
    </source>
</evidence>
<evidence type="ECO:0008006" key="4">
    <source>
        <dbReference type="Google" id="ProtNLM"/>
    </source>
</evidence>